<dbReference type="InterPro" id="IPR003593">
    <property type="entry name" value="AAA+_ATPase"/>
</dbReference>
<protein>
    <recommendedName>
        <fullName evidence="1">AAA+ ATPase domain-containing protein</fullName>
    </recommendedName>
</protein>
<sequence length="589" mass="68361">MMDDSFNLIYEFDLSNVLDKLVMPSDTGRIILITGCPGSGKSVFLHQLYETLNKNVQCLTAVSAELLAPDESPDQYYKLFLDSPKIDEPKIFIIDSLDVLAYSRRKELHKWLSCMDKLKKLEGVTVICASRSFEANHLYPMNQQNWSEKINIPLLPDSFVNEVFKTLSYDYNLISSQFRKFLQVPLHLNITAEIIKKGGNPRNVCSLQGLYAKLFEILTISMEEMGLLTSIAQGMVDNRSIYLPYSLINTQLIETVEKIERSGLPAIVKIDSVNQKISFSHQTLIDYLMAWKVINEGKTLLNFLMEHNQSLFIRPTLKHILGFLRMTSEKRLFSELNVLFFDNIVKKEIGFKDEKNGIQMHIKTAILADISSWDKPSEEETTFLLRIFKESVDSQTLILQFFNSQPNVDWFSALKDKYFLPILREKSDSDIEYRVILSFLGKMASFFPAEILDIAEILMEKQSNSNIEWFFRYVADEFDKMDVTSFQDRYVDFLEDVIRKKFTSWYYEIRTSCKQISKYSPKKGIELYIDFVKKELNADESKINSSQGSLTESYDEVVPVAYQQDPYYVLSSLTDFFEDILDKRYLGEK</sequence>
<dbReference type="Pfam" id="PF00004">
    <property type="entry name" value="AAA"/>
    <property type="match status" value="1"/>
</dbReference>
<dbReference type="Gene3D" id="3.40.50.300">
    <property type="entry name" value="P-loop containing nucleotide triphosphate hydrolases"/>
    <property type="match status" value="1"/>
</dbReference>
<proteinExistence type="predicted"/>
<dbReference type="SUPFAM" id="SSF52540">
    <property type="entry name" value="P-loop containing nucleoside triphosphate hydrolases"/>
    <property type="match status" value="1"/>
</dbReference>
<evidence type="ECO:0000259" key="1">
    <source>
        <dbReference type="SMART" id="SM00382"/>
    </source>
</evidence>
<feature type="non-terminal residue" evidence="2">
    <location>
        <position position="589"/>
    </location>
</feature>
<feature type="domain" description="AAA+ ATPase" evidence="1">
    <location>
        <begin position="27"/>
        <end position="157"/>
    </location>
</feature>
<reference evidence="2" key="1">
    <citation type="submission" date="2018-06" db="EMBL/GenBank/DDBJ databases">
        <authorList>
            <person name="Zhirakovskaya E."/>
        </authorList>
    </citation>
    <scope>NUCLEOTIDE SEQUENCE</scope>
</reference>
<gene>
    <name evidence="2" type="ORF">MNBD_UNCLBAC01-1591</name>
</gene>
<organism evidence="2">
    <name type="scientific">hydrothermal vent metagenome</name>
    <dbReference type="NCBI Taxonomy" id="652676"/>
    <lineage>
        <taxon>unclassified sequences</taxon>
        <taxon>metagenomes</taxon>
        <taxon>ecological metagenomes</taxon>
    </lineage>
</organism>
<evidence type="ECO:0000313" key="2">
    <source>
        <dbReference type="EMBL" id="VAX38292.1"/>
    </source>
</evidence>
<dbReference type="InterPro" id="IPR003959">
    <property type="entry name" value="ATPase_AAA_core"/>
</dbReference>
<dbReference type="AlphaFoldDB" id="A0A3B1DBZ4"/>
<name>A0A3B1DBZ4_9ZZZZ</name>
<accession>A0A3B1DBZ4</accession>
<dbReference type="SMART" id="SM00382">
    <property type="entry name" value="AAA"/>
    <property type="match status" value="1"/>
</dbReference>
<dbReference type="GO" id="GO:0005524">
    <property type="term" value="F:ATP binding"/>
    <property type="evidence" value="ECO:0007669"/>
    <property type="project" value="InterPro"/>
</dbReference>
<dbReference type="EMBL" id="UOGJ01000154">
    <property type="protein sequence ID" value="VAX38292.1"/>
    <property type="molecule type" value="Genomic_DNA"/>
</dbReference>
<dbReference type="InterPro" id="IPR027417">
    <property type="entry name" value="P-loop_NTPase"/>
</dbReference>
<dbReference type="GO" id="GO:0016887">
    <property type="term" value="F:ATP hydrolysis activity"/>
    <property type="evidence" value="ECO:0007669"/>
    <property type="project" value="InterPro"/>
</dbReference>